<evidence type="ECO:0000256" key="2">
    <source>
        <dbReference type="ARBA" id="ARBA00022448"/>
    </source>
</evidence>
<dbReference type="SUPFAM" id="SSF103473">
    <property type="entry name" value="MFS general substrate transporter"/>
    <property type="match status" value="1"/>
</dbReference>
<dbReference type="Gene3D" id="1.20.1250.20">
    <property type="entry name" value="MFS general substrate transporter like domains"/>
    <property type="match status" value="1"/>
</dbReference>
<dbReference type="OrthoDB" id="419616at2759"/>
<comment type="subcellular location">
    <subcellularLocation>
        <location evidence="1">Membrane</location>
        <topology evidence="1">Multi-pass membrane protein</topology>
    </subcellularLocation>
</comment>
<gene>
    <name evidence="8" type="ORF">HYPSUDRAFT_190792</name>
</gene>
<dbReference type="GO" id="GO:0016020">
    <property type="term" value="C:membrane"/>
    <property type="evidence" value="ECO:0007669"/>
    <property type="project" value="UniProtKB-SubCell"/>
</dbReference>
<dbReference type="Proteomes" id="UP000054270">
    <property type="component" value="Unassembled WGS sequence"/>
</dbReference>
<feature type="transmembrane region" description="Helical" evidence="6">
    <location>
        <begin position="237"/>
        <end position="259"/>
    </location>
</feature>
<keyword evidence="9" id="KW-1185">Reference proteome</keyword>
<dbReference type="InterPro" id="IPR001958">
    <property type="entry name" value="Tet-R_TetA/multi-R_MdtG-like"/>
</dbReference>
<organism evidence="8 9">
    <name type="scientific">Hypholoma sublateritium (strain FD-334 SS-4)</name>
    <dbReference type="NCBI Taxonomy" id="945553"/>
    <lineage>
        <taxon>Eukaryota</taxon>
        <taxon>Fungi</taxon>
        <taxon>Dikarya</taxon>
        <taxon>Basidiomycota</taxon>
        <taxon>Agaricomycotina</taxon>
        <taxon>Agaricomycetes</taxon>
        <taxon>Agaricomycetidae</taxon>
        <taxon>Agaricales</taxon>
        <taxon>Agaricineae</taxon>
        <taxon>Strophariaceae</taxon>
        <taxon>Hypholoma</taxon>
    </lineage>
</organism>
<accession>A0A0D2KV79</accession>
<feature type="transmembrane region" description="Helical" evidence="6">
    <location>
        <begin position="492"/>
        <end position="512"/>
    </location>
</feature>
<keyword evidence="4 6" id="KW-1133">Transmembrane helix</keyword>
<dbReference type="PROSITE" id="PS50850">
    <property type="entry name" value="MFS"/>
    <property type="match status" value="1"/>
</dbReference>
<feature type="transmembrane region" description="Helical" evidence="6">
    <location>
        <begin position="137"/>
        <end position="156"/>
    </location>
</feature>
<dbReference type="PANTHER" id="PTHR23504">
    <property type="entry name" value="MAJOR FACILITATOR SUPERFAMILY DOMAIN-CONTAINING PROTEIN 10"/>
    <property type="match status" value="1"/>
</dbReference>
<evidence type="ECO:0000256" key="5">
    <source>
        <dbReference type="ARBA" id="ARBA00023136"/>
    </source>
</evidence>
<name>A0A0D2KV79_HYPSF</name>
<protein>
    <recommendedName>
        <fullName evidence="7">Major facilitator superfamily (MFS) profile domain-containing protein</fullName>
    </recommendedName>
</protein>
<keyword evidence="5 6" id="KW-0472">Membrane</keyword>
<dbReference type="OMA" id="LYGLCWP"/>
<dbReference type="EMBL" id="KN817587">
    <property type="protein sequence ID" value="KJA18572.1"/>
    <property type="molecule type" value="Genomic_DNA"/>
</dbReference>
<proteinExistence type="predicted"/>
<dbReference type="GO" id="GO:0022857">
    <property type="term" value="F:transmembrane transporter activity"/>
    <property type="evidence" value="ECO:0007669"/>
    <property type="project" value="InterPro"/>
</dbReference>
<evidence type="ECO:0000256" key="1">
    <source>
        <dbReference type="ARBA" id="ARBA00004141"/>
    </source>
</evidence>
<evidence type="ECO:0000256" key="3">
    <source>
        <dbReference type="ARBA" id="ARBA00022692"/>
    </source>
</evidence>
<dbReference type="InterPro" id="IPR011701">
    <property type="entry name" value="MFS"/>
</dbReference>
<evidence type="ECO:0000313" key="8">
    <source>
        <dbReference type="EMBL" id="KJA18572.1"/>
    </source>
</evidence>
<evidence type="ECO:0000313" key="9">
    <source>
        <dbReference type="Proteomes" id="UP000054270"/>
    </source>
</evidence>
<feature type="domain" description="Major facilitator superfamily (MFS) profile" evidence="7">
    <location>
        <begin position="65"/>
        <end position="515"/>
    </location>
</feature>
<dbReference type="InterPro" id="IPR036259">
    <property type="entry name" value="MFS_trans_sf"/>
</dbReference>
<feature type="transmembrane region" description="Helical" evidence="6">
    <location>
        <begin position="419"/>
        <end position="441"/>
    </location>
</feature>
<dbReference type="InterPro" id="IPR020846">
    <property type="entry name" value="MFS_dom"/>
</dbReference>
<dbReference type="AlphaFoldDB" id="A0A0D2KV79"/>
<feature type="transmembrane region" description="Helical" evidence="6">
    <location>
        <begin position="462"/>
        <end position="486"/>
    </location>
</feature>
<feature type="transmembrane region" description="Helical" evidence="6">
    <location>
        <begin position="195"/>
        <end position="217"/>
    </location>
</feature>
<reference evidence="9" key="1">
    <citation type="submission" date="2014-04" db="EMBL/GenBank/DDBJ databases">
        <title>Evolutionary Origins and Diversification of the Mycorrhizal Mutualists.</title>
        <authorList>
            <consortium name="DOE Joint Genome Institute"/>
            <consortium name="Mycorrhizal Genomics Consortium"/>
            <person name="Kohler A."/>
            <person name="Kuo A."/>
            <person name="Nagy L.G."/>
            <person name="Floudas D."/>
            <person name="Copeland A."/>
            <person name="Barry K.W."/>
            <person name="Cichocki N."/>
            <person name="Veneault-Fourrey C."/>
            <person name="LaButti K."/>
            <person name="Lindquist E.A."/>
            <person name="Lipzen A."/>
            <person name="Lundell T."/>
            <person name="Morin E."/>
            <person name="Murat C."/>
            <person name="Riley R."/>
            <person name="Ohm R."/>
            <person name="Sun H."/>
            <person name="Tunlid A."/>
            <person name="Henrissat B."/>
            <person name="Grigoriev I.V."/>
            <person name="Hibbett D.S."/>
            <person name="Martin F."/>
        </authorList>
    </citation>
    <scope>NUCLEOTIDE SEQUENCE [LARGE SCALE GENOMIC DNA]</scope>
    <source>
        <strain evidence="9">FD-334 SS-4</strain>
    </source>
</reference>
<dbReference type="PANTHER" id="PTHR23504:SF15">
    <property type="entry name" value="MAJOR FACILITATOR SUPERFAMILY (MFS) PROFILE DOMAIN-CONTAINING PROTEIN"/>
    <property type="match status" value="1"/>
</dbReference>
<evidence type="ECO:0000256" key="6">
    <source>
        <dbReference type="SAM" id="Phobius"/>
    </source>
</evidence>
<keyword evidence="3 6" id="KW-0812">Transmembrane</keyword>
<dbReference type="PRINTS" id="PR01035">
    <property type="entry name" value="TCRTETA"/>
</dbReference>
<evidence type="ECO:0000256" key="4">
    <source>
        <dbReference type="ARBA" id="ARBA00022989"/>
    </source>
</evidence>
<feature type="transmembrane region" description="Helical" evidence="6">
    <location>
        <begin position="334"/>
        <end position="353"/>
    </location>
</feature>
<evidence type="ECO:0000259" key="7">
    <source>
        <dbReference type="PROSITE" id="PS50850"/>
    </source>
</evidence>
<feature type="transmembrane region" description="Helical" evidence="6">
    <location>
        <begin position="295"/>
        <end position="322"/>
    </location>
</feature>
<feature type="transmembrane region" description="Helical" evidence="6">
    <location>
        <begin position="162"/>
        <end position="183"/>
    </location>
</feature>
<dbReference type="Pfam" id="PF07690">
    <property type="entry name" value="MFS_1"/>
    <property type="match status" value="1"/>
</dbReference>
<keyword evidence="2" id="KW-0813">Transport</keyword>
<sequence>MDRSSSRASLRGVSAGFREGDGANLGASGGAGRGWERTGRGARTIGAWLDMAVMGKLSRPFPSAQFLLLCAVRLIDPLTFTQIFPYINQLLAALRLVDDPAHIGFYSGLVESTFAFFQLCSIYQWARLSDVVGRRPVVLAGVYGLALATFLLAFAASLPAILLARALAGVFSGIAAVLHSVLGEITTPGNEAFAFSTYGLFWPLGAIIGPIIGGALADPAAAYPALFAHAFFKAYPYFLPCFATGLFALLVGLAATALFRETLPSKCTPEVAAPPAPRAPPPSLRQLLAVPALRALALSGALLCFTATAFDAIFVLFCYTAVPRGGLGFNAQQIATCLALAGTSSILLQVLALPPLLRRVRPARLYTLCMLAWPATYAAVPLLNDIVRSGVVAEGAGAGAYDGAPQVPMGAPVDAPTAWALWAAITGVMTLSRVGCLAYSISLVLVKQAAPTPASLGSANGVVLWAMCLARAGAPAAGAALFTLGTARGSRVVWLAPMIVLAGAGVGVSGAIGRGVGKDMGGGGGVGVDGGEEGVRGLEWAAGSDLRGAEVMGGGGGEAYDRGADAGAEVYLDEERAA</sequence>